<dbReference type="Pfam" id="PF22936">
    <property type="entry name" value="Pol_BBD"/>
    <property type="match status" value="1"/>
</dbReference>
<dbReference type="Pfam" id="PF13976">
    <property type="entry name" value="gag_pre-integrs"/>
    <property type="match status" value="1"/>
</dbReference>
<keyword evidence="1" id="KW-0863">Zinc-finger</keyword>
<dbReference type="PROSITE" id="PS50158">
    <property type="entry name" value="ZF_CCHC"/>
    <property type="match status" value="1"/>
</dbReference>
<feature type="region of interest" description="Disordered" evidence="2">
    <location>
        <begin position="253"/>
        <end position="272"/>
    </location>
</feature>
<dbReference type="GO" id="GO:0015074">
    <property type="term" value="P:DNA integration"/>
    <property type="evidence" value="ECO:0007669"/>
    <property type="project" value="InterPro"/>
</dbReference>
<sequence length="807" mass="91668">MTSMANLSLSKVAPDMSKLEPLDGSNYRRWSQKLLIFFEYLEIDYVLFEDPSKFTQIPATTIQIDITPARTSSSRPTAEEIKKYEKDNKTVRGHLLNHMVNGLFDLFIDFKSSKEIWDILFKKYGSDDAGRKKYVVGNWLRFQIQDDKPIMEQVHVYENLVGTIIAEGMKMCETLQANVLLEKFPPSWSEYRNHLKHKKKDMTLQELISHMRTEEANRLKDKMSTLPLDISKANLIESNDHGKKEKFRKKVKKLDGNDKNKGGKFKGPSKSDEKFKKKQVSCYVCGKSGHKAYQCRHRKNKDQKIGDDAQVNVTEHDNVIAAVIETNLVENKTEWIVDSGATRHYCNNKDLFAEFEETNGTEPVYMGNQATAGVHGKGKVFLKLTSGKTLSLSDTLYVPSLRRNIVSGVLLNKVGLKQVIEADKIIISKNDNFVGKAYLSGSLFVLNTVCASVNGCESGSAYIIESADVWHSRLGHVSLSSIKRLKTTGHFKMTNMMKGFKCPVCVEAKLSKQPFKSITSRSTKPLELIHSDLADFKNSISRGGKKYYVTFIDDYSRYTKLYLLNSKDEADQMFMIYKTEVENQLDRKIKRFRSDRGGEYSTTNLKNFCEEHGIIHEYSAPYTPQQNGVAERKNRTLKNMMNAMLLSSGLPDNMWGEAVLSACHILNRVPHKGKDKTPYELWKGYAPNLEFLRVWGCLAKVGLPDFKKSTIGPKSIDSVFIGYAQNSAAYRFMLLSDSSIMESCHAVFFEDEFPLKKTKEIIKSSDMSPVEIPSTSVVAKTIDKIESRRSKRSFILSTSKFLSAQDL</sequence>
<dbReference type="SUPFAM" id="SSF53098">
    <property type="entry name" value="Ribonuclease H-like"/>
    <property type="match status" value="1"/>
</dbReference>
<dbReference type="PANTHER" id="PTHR47592">
    <property type="entry name" value="PBF68 PROTEIN"/>
    <property type="match status" value="1"/>
</dbReference>
<dbReference type="InterPro" id="IPR036397">
    <property type="entry name" value="RNaseH_sf"/>
</dbReference>
<dbReference type="InterPro" id="IPR001584">
    <property type="entry name" value="Integrase_cat-core"/>
</dbReference>
<feature type="domain" description="Integrase catalytic" evidence="4">
    <location>
        <begin position="521"/>
        <end position="686"/>
    </location>
</feature>
<dbReference type="OrthoDB" id="2596766at2759"/>
<dbReference type="PROSITE" id="PS50994">
    <property type="entry name" value="INTEGRASE"/>
    <property type="match status" value="1"/>
</dbReference>
<keyword evidence="6" id="KW-1185">Reference proteome</keyword>
<evidence type="ECO:0000259" key="3">
    <source>
        <dbReference type="PROSITE" id="PS50158"/>
    </source>
</evidence>
<evidence type="ECO:0000256" key="1">
    <source>
        <dbReference type="PROSITE-ProRule" id="PRU00047"/>
    </source>
</evidence>
<name>A0A5N6M0D2_9ASTR</name>
<proteinExistence type="predicted"/>
<dbReference type="InterPro" id="IPR025724">
    <property type="entry name" value="GAG-pre-integrase_dom"/>
</dbReference>
<reference evidence="5 6" key="1">
    <citation type="submission" date="2019-05" db="EMBL/GenBank/DDBJ databases">
        <title>Mikania micrantha, genome provides insights into the molecular mechanism of rapid growth.</title>
        <authorList>
            <person name="Liu B."/>
        </authorList>
    </citation>
    <scope>NUCLEOTIDE SEQUENCE [LARGE SCALE GENOMIC DNA]</scope>
    <source>
        <strain evidence="5">NLD-2019</strain>
        <tissue evidence="5">Leaf</tissue>
    </source>
</reference>
<dbReference type="AlphaFoldDB" id="A0A5N6M0D2"/>
<dbReference type="EMBL" id="SZYD01000017">
    <property type="protein sequence ID" value="KAD3067345.1"/>
    <property type="molecule type" value="Genomic_DNA"/>
</dbReference>
<dbReference type="GO" id="GO:0008270">
    <property type="term" value="F:zinc ion binding"/>
    <property type="evidence" value="ECO:0007669"/>
    <property type="project" value="UniProtKB-KW"/>
</dbReference>
<dbReference type="InterPro" id="IPR001878">
    <property type="entry name" value="Znf_CCHC"/>
</dbReference>
<dbReference type="InterPro" id="IPR054722">
    <property type="entry name" value="PolX-like_BBD"/>
</dbReference>
<evidence type="ECO:0000313" key="6">
    <source>
        <dbReference type="Proteomes" id="UP000326396"/>
    </source>
</evidence>
<dbReference type="InterPro" id="IPR036875">
    <property type="entry name" value="Znf_CCHC_sf"/>
</dbReference>
<dbReference type="InterPro" id="IPR057670">
    <property type="entry name" value="SH3_retrovirus"/>
</dbReference>
<organism evidence="5 6">
    <name type="scientific">Mikania micrantha</name>
    <name type="common">bitter vine</name>
    <dbReference type="NCBI Taxonomy" id="192012"/>
    <lineage>
        <taxon>Eukaryota</taxon>
        <taxon>Viridiplantae</taxon>
        <taxon>Streptophyta</taxon>
        <taxon>Embryophyta</taxon>
        <taxon>Tracheophyta</taxon>
        <taxon>Spermatophyta</taxon>
        <taxon>Magnoliopsida</taxon>
        <taxon>eudicotyledons</taxon>
        <taxon>Gunneridae</taxon>
        <taxon>Pentapetalae</taxon>
        <taxon>asterids</taxon>
        <taxon>campanulids</taxon>
        <taxon>Asterales</taxon>
        <taxon>Asteraceae</taxon>
        <taxon>Asteroideae</taxon>
        <taxon>Heliantheae alliance</taxon>
        <taxon>Eupatorieae</taxon>
        <taxon>Mikania</taxon>
    </lineage>
</organism>
<dbReference type="PANTHER" id="PTHR47592:SF30">
    <property type="entry name" value="CCHC-TYPE DOMAIN-CONTAINING PROTEIN"/>
    <property type="match status" value="1"/>
</dbReference>
<accession>A0A5N6M0D2</accession>
<keyword evidence="1" id="KW-0479">Metal-binding</keyword>
<evidence type="ECO:0000313" key="5">
    <source>
        <dbReference type="EMBL" id="KAD3067345.1"/>
    </source>
</evidence>
<dbReference type="Pfam" id="PF25597">
    <property type="entry name" value="SH3_retrovirus"/>
    <property type="match status" value="1"/>
</dbReference>
<dbReference type="GO" id="GO:0003676">
    <property type="term" value="F:nucleic acid binding"/>
    <property type="evidence" value="ECO:0007669"/>
    <property type="project" value="InterPro"/>
</dbReference>
<gene>
    <name evidence="5" type="ORF">E3N88_35225</name>
</gene>
<evidence type="ECO:0000256" key="2">
    <source>
        <dbReference type="SAM" id="MobiDB-lite"/>
    </source>
</evidence>
<evidence type="ECO:0008006" key="7">
    <source>
        <dbReference type="Google" id="ProtNLM"/>
    </source>
</evidence>
<dbReference type="Gene3D" id="3.30.420.10">
    <property type="entry name" value="Ribonuclease H-like superfamily/Ribonuclease H"/>
    <property type="match status" value="1"/>
</dbReference>
<protein>
    <recommendedName>
        <fullName evidence="7">Integrase catalytic domain-containing protein</fullName>
    </recommendedName>
</protein>
<dbReference type="SUPFAM" id="SSF57756">
    <property type="entry name" value="Retrovirus zinc finger-like domains"/>
    <property type="match status" value="1"/>
</dbReference>
<dbReference type="InterPro" id="IPR012337">
    <property type="entry name" value="RNaseH-like_sf"/>
</dbReference>
<feature type="domain" description="CCHC-type" evidence="3">
    <location>
        <begin position="282"/>
        <end position="296"/>
    </location>
</feature>
<dbReference type="Proteomes" id="UP000326396">
    <property type="component" value="Linkage Group LG7"/>
</dbReference>
<evidence type="ECO:0000259" key="4">
    <source>
        <dbReference type="PROSITE" id="PS50994"/>
    </source>
</evidence>
<comment type="caution">
    <text evidence="5">The sequence shown here is derived from an EMBL/GenBank/DDBJ whole genome shotgun (WGS) entry which is preliminary data.</text>
</comment>
<dbReference type="Pfam" id="PF14223">
    <property type="entry name" value="Retrotran_gag_2"/>
    <property type="match status" value="1"/>
</dbReference>
<dbReference type="Pfam" id="PF00665">
    <property type="entry name" value="rve"/>
    <property type="match status" value="1"/>
</dbReference>
<keyword evidence="1" id="KW-0862">Zinc</keyword>